<name>A0A3M4JUZ3_9PSED</name>
<accession>A0A3M4JUZ3</accession>
<evidence type="ECO:0000256" key="1">
    <source>
        <dbReference type="SAM" id="Phobius"/>
    </source>
</evidence>
<keyword evidence="1" id="KW-0812">Transmembrane</keyword>
<comment type="caution">
    <text evidence="2">The sequence shown here is derived from an EMBL/GenBank/DDBJ whole genome shotgun (WGS) entry which is preliminary data.</text>
</comment>
<dbReference type="AlphaFoldDB" id="A0A3M4JUZ3"/>
<dbReference type="Proteomes" id="UP000269044">
    <property type="component" value="Unassembled WGS sequence"/>
</dbReference>
<dbReference type="EMBL" id="RBRA01000235">
    <property type="protein sequence ID" value="RMQ20859.1"/>
    <property type="molecule type" value="Genomic_DNA"/>
</dbReference>
<protein>
    <submittedName>
        <fullName evidence="2">Uncharacterized protein</fullName>
    </submittedName>
</protein>
<reference evidence="2 3" key="1">
    <citation type="submission" date="2018-08" db="EMBL/GenBank/DDBJ databases">
        <title>Recombination of ecologically and evolutionarily significant loci maintains genetic cohesion in the Pseudomonas syringae species complex.</title>
        <authorList>
            <person name="Dillon M."/>
            <person name="Thakur S."/>
            <person name="Almeida R.N.D."/>
            <person name="Weir B.S."/>
            <person name="Guttman D.S."/>
        </authorList>
    </citation>
    <scope>NUCLEOTIDE SEQUENCE [LARGE SCALE GENOMIC DNA]</scope>
    <source>
        <strain evidence="2 3">ICMP 13052</strain>
    </source>
</reference>
<organism evidence="2 3">
    <name type="scientific">Pseudomonas syringae pv. delphinii</name>
    <dbReference type="NCBI Taxonomy" id="192088"/>
    <lineage>
        <taxon>Bacteria</taxon>
        <taxon>Pseudomonadati</taxon>
        <taxon>Pseudomonadota</taxon>
        <taxon>Gammaproteobacteria</taxon>
        <taxon>Pseudomonadales</taxon>
        <taxon>Pseudomonadaceae</taxon>
        <taxon>Pseudomonas</taxon>
    </lineage>
</organism>
<evidence type="ECO:0000313" key="3">
    <source>
        <dbReference type="Proteomes" id="UP000269044"/>
    </source>
</evidence>
<keyword evidence="1" id="KW-0472">Membrane</keyword>
<gene>
    <name evidence="2" type="ORF">ALQ08_200040</name>
</gene>
<keyword evidence="1" id="KW-1133">Transmembrane helix</keyword>
<sequence>MDPTRPVTRNRVLSFFGAAVIWFILIALDSRSEHISALLFFVLASYMARSISGIKSN</sequence>
<feature type="transmembrane region" description="Helical" evidence="1">
    <location>
        <begin position="34"/>
        <end position="51"/>
    </location>
</feature>
<evidence type="ECO:0000313" key="2">
    <source>
        <dbReference type="EMBL" id="RMQ20859.1"/>
    </source>
</evidence>
<proteinExistence type="predicted"/>
<feature type="transmembrane region" description="Helical" evidence="1">
    <location>
        <begin position="12"/>
        <end position="28"/>
    </location>
</feature>